<feature type="transmembrane region" description="Helical" evidence="1">
    <location>
        <begin position="234"/>
        <end position="253"/>
    </location>
</feature>
<feature type="domain" description="VWFA" evidence="3">
    <location>
        <begin position="32"/>
        <end position="227"/>
    </location>
</feature>
<keyword evidence="2" id="KW-0732">Signal</keyword>
<gene>
    <name evidence="4" type="ORF">JF290_17700</name>
</gene>
<keyword evidence="1" id="KW-0472">Membrane</keyword>
<keyword evidence="1" id="KW-0812">Transmembrane</keyword>
<name>A0A8J7IV01_9RHOB</name>
<evidence type="ECO:0000313" key="5">
    <source>
        <dbReference type="Proteomes" id="UP000619079"/>
    </source>
</evidence>
<dbReference type="InterPro" id="IPR022472">
    <property type="entry name" value="VPLPA-CTERM"/>
</dbReference>
<reference evidence="4" key="1">
    <citation type="submission" date="2020-12" db="EMBL/GenBank/DDBJ databases">
        <title>Sedimentitalea sp. nov., isolated from sand in Incheon.</title>
        <authorList>
            <person name="Kim W."/>
        </authorList>
    </citation>
    <scope>NUCLEOTIDE SEQUENCE</scope>
    <source>
        <strain evidence="4">CAU 1593</strain>
    </source>
</reference>
<dbReference type="Pfam" id="PF06707">
    <property type="entry name" value="DUF1194"/>
    <property type="match status" value="1"/>
</dbReference>
<dbReference type="NCBIfam" id="TIGR03370">
    <property type="entry name" value="VPLPA-CTERM"/>
    <property type="match status" value="1"/>
</dbReference>
<dbReference type="PROSITE" id="PS50234">
    <property type="entry name" value="VWFA"/>
    <property type="match status" value="1"/>
</dbReference>
<dbReference type="AlphaFoldDB" id="A0A8J7IV01"/>
<dbReference type="InterPro" id="IPR002035">
    <property type="entry name" value="VWF_A"/>
</dbReference>
<dbReference type="InterPro" id="IPR010607">
    <property type="entry name" value="DUF1194"/>
</dbReference>
<keyword evidence="1" id="KW-1133">Transmembrane helix</keyword>
<proteinExistence type="predicted"/>
<dbReference type="EMBL" id="JAELVR010000013">
    <property type="protein sequence ID" value="MBJ6373366.1"/>
    <property type="molecule type" value="Genomic_DNA"/>
</dbReference>
<dbReference type="Gene3D" id="3.40.50.410">
    <property type="entry name" value="von Willebrand factor, type A domain"/>
    <property type="match status" value="1"/>
</dbReference>
<evidence type="ECO:0000313" key="4">
    <source>
        <dbReference type="EMBL" id="MBJ6373366.1"/>
    </source>
</evidence>
<sequence>MSTSKLQHALAAAVIGVAGVAGSAHAATVDTVLSLVIDVSGSIDGTEYTTQMKGYAEAFRDTSIQNGILDMGGGDVGKIAVNVVQFGTSASEVIGFTILDSIMKINDFATALEGQSRVEGGSTDIAEGIDVAAQTIASWLNTAGNAATRRVIDVSGDGTDNTGGSVTVARNAACPPNVINGITVGGGASLLNYYQNSVQCGTGSFSLAAADFDDFGNVVKTKLRAEITGEPPTVPLPASAVLLLAGLGGFAAFKRKPSKKS</sequence>
<organism evidence="4 5">
    <name type="scientific">Sedimentitalea arenosa</name>
    <dbReference type="NCBI Taxonomy" id="2798803"/>
    <lineage>
        <taxon>Bacteria</taxon>
        <taxon>Pseudomonadati</taxon>
        <taxon>Pseudomonadota</taxon>
        <taxon>Alphaproteobacteria</taxon>
        <taxon>Rhodobacterales</taxon>
        <taxon>Paracoccaceae</taxon>
        <taxon>Sedimentitalea</taxon>
    </lineage>
</organism>
<dbReference type="CDD" id="cd00198">
    <property type="entry name" value="vWFA"/>
    <property type="match status" value="1"/>
</dbReference>
<evidence type="ECO:0000259" key="3">
    <source>
        <dbReference type="PROSITE" id="PS50234"/>
    </source>
</evidence>
<comment type="caution">
    <text evidence="4">The sequence shown here is derived from an EMBL/GenBank/DDBJ whole genome shotgun (WGS) entry which is preliminary data.</text>
</comment>
<feature type="signal peptide" evidence="2">
    <location>
        <begin position="1"/>
        <end position="26"/>
    </location>
</feature>
<protein>
    <submittedName>
        <fullName evidence="4">VPLPA-CTERM sorting domain-containing protein</fullName>
    </submittedName>
</protein>
<dbReference type="SUPFAM" id="SSF53300">
    <property type="entry name" value="vWA-like"/>
    <property type="match status" value="1"/>
</dbReference>
<evidence type="ECO:0000256" key="2">
    <source>
        <dbReference type="SAM" id="SignalP"/>
    </source>
</evidence>
<evidence type="ECO:0000256" key="1">
    <source>
        <dbReference type="SAM" id="Phobius"/>
    </source>
</evidence>
<accession>A0A8J7IV01</accession>
<dbReference type="Proteomes" id="UP000619079">
    <property type="component" value="Unassembled WGS sequence"/>
</dbReference>
<feature type="chain" id="PRO_5035283291" evidence="2">
    <location>
        <begin position="27"/>
        <end position="261"/>
    </location>
</feature>
<dbReference type="SMART" id="SM00327">
    <property type="entry name" value="VWA"/>
    <property type="match status" value="1"/>
</dbReference>
<dbReference type="InterPro" id="IPR036465">
    <property type="entry name" value="vWFA_dom_sf"/>
</dbReference>
<keyword evidence="5" id="KW-1185">Reference proteome</keyword>